<proteinExistence type="predicted"/>
<dbReference type="InterPro" id="IPR051257">
    <property type="entry name" value="Diverse_CBS-Domain"/>
</dbReference>
<gene>
    <name evidence="4" type="ORF">PPG34_01180</name>
</gene>
<dbReference type="PANTHER" id="PTHR43080">
    <property type="entry name" value="CBS DOMAIN-CONTAINING PROTEIN CBSX3, MITOCHONDRIAL"/>
    <property type="match status" value="1"/>
</dbReference>
<dbReference type="RefSeq" id="WP_313831300.1">
    <property type="nucleotide sequence ID" value="NZ_JAQOUE010000001.1"/>
</dbReference>
<evidence type="ECO:0000256" key="1">
    <source>
        <dbReference type="ARBA" id="ARBA00023122"/>
    </source>
</evidence>
<evidence type="ECO:0000256" key="2">
    <source>
        <dbReference type="PROSITE-ProRule" id="PRU00703"/>
    </source>
</evidence>
<dbReference type="Gene3D" id="3.10.580.10">
    <property type="entry name" value="CBS-domain"/>
    <property type="match status" value="1"/>
</dbReference>
<dbReference type="SMART" id="SM00116">
    <property type="entry name" value="CBS"/>
    <property type="match status" value="2"/>
</dbReference>
<reference evidence="4 5" key="1">
    <citation type="journal article" date="2023" name="ISME J.">
        <title>Cultivation and genomic characterization of novel and ubiquitous marine nitrite-oxidizing bacteria from the Nitrospirales.</title>
        <authorList>
            <person name="Mueller A.J."/>
            <person name="Daebeler A."/>
            <person name="Herbold C.W."/>
            <person name="Kirkegaard R.H."/>
            <person name="Daims H."/>
        </authorList>
    </citation>
    <scope>NUCLEOTIDE SEQUENCE [LARGE SCALE GENOMIC DNA]</scope>
    <source>
        <strain evidence="4 5">EB</strain>
    </source>
</reference>
<name>A0ABU3K3I2_9BACT</name>
<accession>A0ABU3K3I2</accession>
<organism evidence="4 5">
    <name type="scientific">Candidatus Nitronereus thalassa</name>
    <dbReference type="NCBI Taxonomy" id="3020898"/>
    <lineage>
        <taxon>Bacteria</taxon>
        <taxon>Pseudomonadati</taxon>
        <taxon>Nitrospirota</taxon>
        <taxon>Nitrospiria</taxon>
        <taxon>Nitrospirales</taxon>
        <taxon>Nitrospiraceae</taxon>
        <taxon>Candidatus Nitronereus</taxon>
    </lineage>
</organism>
<keyword evidence="5" id="KW-1185">Reference proteome</keyword>
<dbReference type="InterPro" id="IPR046342">
    <property type="entry name" value="CBS_dom_sf"/>
</dbReference>
<dbReference type="PANTHER" id="PTHR43080:SF2">
    <property type="entry name" value="CBS DOMAIN-CONTAINING PROTEIN"/>
    <property type="match status" value="1"/>
</dbReference>
<dbReference type="SUPFAM" id="SSF54631">
    <property type="entry name" value="CBS-domain pair"/>
    <property type="match status" value="1"/>
</dbReference>
<dbReference type="PROSITE" id="PS51371">
    <property type="entry name" value="CBS"/>
    <property type="match status" value="2"/>
</dbReference>
<dbReference type="Proteomes" id="UP001250932">
    <property type="component" value="Unassembled WGS sequence"/>
</dbReference>
<protein>
    <submittedName>
        <fullName evidence="4">CBS domain-containing protein</fullName>
    </submittedName>
</protein>
<evidence type="ECO:0000313" key="5">
    <source>
        <dbReference type="Proteomes" id="UP001250932"/>
    </source>
</evidence>
<dbReference type="EMBL" id="JAQOUE010000001">
    <property type="protein sequence ID" value="MDT7040941.1"/>
    <property type="molecule type" value="Genomic_DNA"/>
</dbReference>
<dbReference type="Pfam" id="PF00571">
    <property type="entry name" value="CBS"/>
    <property type="match status" value="2"/>
</dbReference>
<feature type="domain" description="CBS" evidence="3">
    <location>
        <begin position="1"/>
        <end position="56"/>
    </location>
</feature>
<comment type="caution">
    <text evidence="4">The sequence shown here is derived from an EMBL/GenBank/DDBJ whole genome shotgun (WGS) entry which is preliminary data.</text>
</comment>
<keyword evidence="1 2" id="KW-0129">CBS domain</keyword>
<sequence>MTEPVHCVGPEVTLAELRGIFKRVRYHHILVAQDNQLLGVISDRDVLRMSSPFLDTTDATAHDQSLLDNHAQTIMSTTLITAKKDTLIDAAAILLLEHNISCLPVVSTNGDIEGILTWKDMLKYYVYVR</sequence>
<feature type="domain" description="CBS" evidence="3">
    <location>
        <begin position="75"/>
        <end position="129"/>
    </location>
</feature>
<dbReference type="InterPro" id="IPR000644">
    <property type="entry name" value="CBS_dom"/>
</dbReference>
<evidence type="ECO:0000313" key="4">
    <source>
        <dbReference type="EMBL" id="MDT7040941.1"/>
    </source>
</evidence>
<dbReference type="CDD" id="cd04584">
    <property type="entry name" value="CBS_pair_AcuB_like"/>
    <property type="match status" value="1"/>
</dbReference>
<evidence type="ECO:0000259" key="3">
    <source>
        <dbReference type="PROSITE" id="PS51371"/>
    </source>
</evidence>